<keyword evidence="2 5" id="KW-0812">Transmembrane</keyword>
<organism evidence="7 8">
    <name type="scientific">Allacma fusca</name>
    <dbReference type="NCBI Taxonomy" id="39272"/>
    <lineage>
        <taxon>Eukaryota</taxon>
        <taxon>Metazoa</taxon>
        <taxon>Ecdysozoa</taxon>
        <taxon>Arthropoda</taxon>
        <taxon>Hexapoda</taxon>
        <taxon>Collembola</taxon>
        <taxon>Symphypleona</taxon>
        <taxon>Sminthuridae</taxon>
        <taxon>Allacma</taxon>
    </lineage>
</organism>
<evidence type="ECO:0000256" key="4">
    <source>
        <dbReference type="ARBA" id="ARBA00023136"/>
    </source>
</evidence>
<proteinExistence type="predicted"/>
<name>A0A8J2LH04_9HEXA</name>
<accession>A0A8J2LH04</accession>
<dbReference type="InterPro" id="IPR026082">
    <property type="entry name" value="ABCA"/>
</dbReference>
<feature type="transmembrane region" description="Helical" evidence="5">
    <location>
        <begin position="33"/>
        <end position="56"/>
    </location>
</feature>
<keyword evidence="8" id="KW-1185">Reference proteome</keyword>
<dbReference type="OrthoDB" id="6512918at2759"/>
<dbReference type="PANTHER" id="PTHR19229">
    <property type="entry name" value="ATP-BINDING CASSETTE TRANSPORTER SUBFAMILY A ABCA"/>
    <property type="match status" value="1"/>
</dbReference>
<dbReference type="GO" id="GO:0140359">
    <property type="term" value="F:ABC-type transporter activity"/>
    <property type="evidence" value="ECO:0007669"/>
    <property type="project" value="InterPro"/>
</dbReference>
<feature type="non-terminal residue" evidence="7">
    <location>
        <position position="1"/>
    </location>
</feature>
<evidence type="ECO:0000313" key="8">
    <source>
        <dbReference type="Proteomes" id="UP000708208"/>
    </source>
</evidence>
<comment type="caution">
    <text evidence="7">The sequence shown here is derived from an EMBL/GenBank/DDBJ whole genome shotgun (WGS) entry which is preliminary data.</text>
</comment>
<keyword evidence="3 5" id="KW-1133">Transmembrane helix</keyword>
<dbReference type="InterPro" id="IPR013525">
    <property type="entry name" value="ABC2_TM"/>
</dbReference>
<dbReference type="EMBL" id="CAJVCH010526928">
    <property type="protein sequence ID" value="CAG7822619.1"/>
    <property type="molecule type" value="Genomic_DNA"/>
</dbReference>
<evidence type="ECO:0000256" key="2">
    <source>
        <dbReference type="ARBA" id="ARBA00022692"/>
    </source>
</evidence>
<sequence length="95" mass="10981">MSITKMIVHEKECRLKEYMKIMGLPNWLHWTAWFLKALTFLTITMVLIVILVKIMFTGERSILTETNSFVLLTVLVCHAATVIGYCFFMSTVFAT</sequence>
<dbReference type="GO" id="GO:0016020">
    <property type="term" value="C:membrane"/>
    <property type="evidence" value="ECO:0007669"/>
    <property type="project" value="UniProtKB-SubCell"/>
</dbReference>
<dbReference type="Pfam" id="PF12698">
    <property type="entry name" value="ABC2_membrane_3"/>
    <property type="match status" value="1"/>
</dbReference>
<keyword evidence="4 5" id="KW-0472">Membrane</keyword>
<reference evidence="7" key="1">
    <citation type="submission" date="2021-06" db="EMBL/GenBank/DDBJ databases">
        <authorList>
            <person name="Hodson N. C."/>
            <person name="Mongue J. A."/>
            <person name="Jaron S. K."/>
        </authorList>
    </citation>
    <scope>NUCLEOTIDE SEQUENCE</scope>
</reference>
<evidence type="ECO:0000256" key="3">
    <source>
        <dbReference type="ARBA" id="ARBA00022989"/>
    </source>
</evidence>
<protein>
    <recommendedName>
        <fullName evidence="6">ABC-2 type transporter transmembrane domain-containing protein</fullName>
    </recommendedName>
</protein>
<dbReference type="Proteomes" id="UP000708208">
    <property type="component" value="Unassembled WGS sequence"/>
</dbReference>
<evidence type="ECO:0000256" key="5">
    <source>
        <dbReference type="SAM" id="Phobius"/>
    </source>
</evidence>
<dbReference type="GO" id="GO:0005319">
    <property type="term" value="F:lipid transporter activity"/>
    <property type="evidence" value="ECO:0007669"/>
    <property type="project" value="TreeGrafter"/>
</dbReference>
<gene>
    <name evidence="7" type="ORF">AFUS01_LOCUS32881</name>
</gene>
<dbReference type="PANTHER" id="PTHR19229:SF250">
    <property type="entry name" value="ABC TRANSPORTER DOMAIN-CONTAINING PROTEIN-RELATED"/>
    <property type="match status" value="1"/>
</dbReference>
<evidence type="ECO:0000313" key="7">
    <source>
        <dbReference type="EMBL" id="CAG7822619.1"/>
    </source>
</evidence>
<feature type="transmembrane region" description="Helical" evidence="5">
    <location>
        <begin position="68"/>
        <end position="94"/>
    </location>
</feature>
<evidence type="ECO:0000259" key="6">
    <source>
        <dbReference type="Pfam" id="PF12698"/>
    </source>
</evidence>
<feature type="domain" description="ABC-2 type transporter transmembrane" evidence="6">
    <location>
        <begin position="2"/>
        <end position="93"/>
    </location>
</feature>
<evidence type="ECO:0000256" key="1">
    <source>
        <dbReference type="ARBA" id="ARBA00004141"/>
    </source>
</evidence>
<comment type="subcellular location">
    <subcellularLocation>
        <location evidence="1">Membrane</location>
        <topology evidence="1">Multi-pass membrane protein</topology>
    </subcellularLocation>
</comment>
<dbReference type="AlphaFoldDB" id="A0A8J2LH04"/>